<dbReference type="Proteomes" id="UP001162834">
    <property type="component" value="Chromosome"/>
</dbReference>
<dbReference type="EMBL" id="CP087164">
    <property type="protein sequence ID" value="UGS38541.1"/>
    <property type="molecule type" value="Genomic_DNA"/>
</dbReference>
<feature type="chain" id="PRO_5038417185" evidence="3">
    <location>
        <begin position="28"/>
        <end position="156"/>
    </location>
</feature>
<feature type="signal peptide" evidence="3">
    <location>
        <begin position="1"/>
        <end position="27"/>
    </location>
</feature>
<dbReference type="RefSeq" id="WP_259312562.1">
    <property type="nucleotide sequence ID" value="NZ_CP087164.1"/>
</dbReference>
<accession>A0A9E6Y2Z6</accession>
<keyword evidence="2" id="KW-0812">Transmembrane</keyword>
<sequence length="156" mass="15926">MRRLLRAVMLAAAAGALALGAAVPAWGQTTPAPPTTVPPTPTLPVDPALPSVPTTSSAAPPTTTGSTSTGQATTSTTAAAPASDPGSGSGDGPPAWLVGLIVLGALAVLVVLLWALARLTAWEPRWLPSARHSIGEAGYRTSAGWAEFRDWLRFRR</sequence>
<feature type="compositionally biased region" description="Low complexity" evidence="1">
    <location>
        <begin position="45"/>
        <end position="90"/>
    </location>
</feature>
<dbReference type="KEGG" id="sbae:DSM104329_04971"/>
<name>A0A9E6Y2Z6_9ACTN</name>
<organism evidence="4 5">
    <name type="scientific">Capillimicrobium parvum</name>
    <dbReference type="NCBI Taxonomy" id="2884022"/>
    <lineage>
        <taxon>Bacteria</taxon>
        <taxon>Bacillati</taxon>
        <taxon>Actinomycetota</taxon>
        <taxon>Thermoleophilia</taxon>
        <taxon>Solirubrobacterales</taxon>
        <taxon>Capillimicrobiaceae</taxon>
        <taxon>Capillimicrobium</taxon>
    </lineage>
</organism>
<evidence type="ECO:0000256" key="3">
    <source>
        <dbReference type="SAM" id="SignalP"/>
    </source>
</evidence>
<reference evidence="4" key="1">
    <citation type="journal article" date="2022" name="Int. J. Syst. Evol. Microbiol.">
        <title>Pseudomonas aegrilactucae sp. nov. and Pseudomonas morbosilactucae sp. nov., pathogens causing bacterial rot of lettuce in Japan.</title>
        <authorList>
            <person name="Sawada H."/>
            <person name="Fujikawa T."/>
            <person name="Satou M."/>
        </authorList>
    </citation>
    <scope>NUCLEOTIDE SEQUENCE</scope>
    <source>
        <strain evidence="4">0166_1</strain>
    </source>
</reference>
<keyword evidence="2" id="KW-1133">Transmembrane helix</keyword>
<evidence type="ECO:0000313" key="4">
    <source>
        <dbReference type="EMBL" id="UGS38541.1"/>
    </source>
</evidence>
<keyword evidence="3" id="KW-0732">Signal</keyword>
<proteinExistence type="predicted"/>
<protein>
    <submittedName>
        <fullName evidence="4">Uncharacterized protein</fullName>
    </submittedName>
</protein>
<evidence type="ECO:0000256" key="2">
    <source>
        <dbReference type="SAM" id="Phobius"/>
    </source>
</evidence>
<evidence type="ECO:0000313" key="5">
    <source>
        <dbReference type="Proteomes" id="UP001162834"/>
    </source>
</evidence>
<feature type="compositionally biased region" description="Pro residues" evidence="1">
    <location>
        <begin position="31"/>
        <end position="44"/>
    </location>
</feature>
<feature type="transmembrane region" description="Helical" evidence="2">
    <location>
        <begin position="95"/>
        <end position="117"/>
    </location>
</feature>
<dbReference type="AlphaFoldDB" id="A0A9E6Y2Z6"/>
<keyword evidence="5" id="KW-1185">Reference proteome</keyword>
<keyword evidence="2" id="KW-0472">Membrane</keyword>
<evidence type="ECO:0000256" key="1">
    <source>
        <dbReference type="SAM" id="MobiDB-lite"/>
    </source>
</evidence>
<feature type="region of interest" description="Disordered" evidence="1">
    <location>
        <begin position="30"/>
        <end position="90"/>
    </location>
</feature>
<gene>
    <name evidence="4" type="ORF">DSM104329_04971</name>
</gene>